<organism evidence="3 4">
    <name type="scientific">Arthrobacter terricola</name>
    <dbReference type="NCBI Taxonomy" id="2547396"/>
    <lineage>
        <taxon>Bacteria</taxon>
        <taxon>Bacillati</taxon>
        <taxon>Actinomycetota</taxon>
        <taxon>Actinomycetes</taxon>
        <taxon>Micrococcales</taxon>
        <taxon>Micrococcaceae</taxon>
        <taxon>Arthrobacter</taxon>
    </lineage>
</organism>
<keyword evidence="2" id="KW-0812">Transmembrane</keyword>
<protein>
    <recommendedName>
        <fullName evidence="5">DUF4190 domain-containing protein</fullName>
    </recommendedName>
</protein>
<evidence type="ECO:0000313" key="4">
    <source>
        <dbReference type="Proteomes" id="UP000295511"/>
    </source>
</evidence>
<reference evidence="3 4" key="1">
    <citation type="submission" date="2019-03" db="EMBL/GenBank/DDBJ databases">
        <title>Whole genome sequence of Arthrobacter sp JH1-1.</title>
        <authorList>
            <person name="Trinh H.N."/>
        </authorList>
    </citation>
    <scope>NUCLEOTIDE SEQUENCE [LARGE SCALE GENOMIC DNA]</scope>
    <source>
        <strain evidence="3 4">JH1-1</strain>
    </source>
</reference>
<gene>
    <name evidence="3" type="ORF">E1809_12145</name>
</gene>
<keyword evidence="2" id="KW-0472">Membrane</keyword>
<evidence type="ECO:0000256" key="1">
    <source>
        <dbReference type="SAM" id="MobiDB-lite"/>
    </source>
</evidence>
<dbReference type="EMBL" id="SMRU01000013">
    <property type="protein sequence ID" value="TDF95262.1"/>
    <property type="molecule type" value="Genomic_DNA"/>
</dbReference>
<feature type="compositionally biased region" description="Polar residues" evidence="1">
    <location>
        <begin position="9"/>
        <end position="21"/>
    </location>
</feature>
<dbReference type="OrthoDB" id="4941928at2"/>
<feature type="transmembrane region" description="Helical" evidence="2">
    <location>
        <begin position="60"/>
        <end position="81"/>
    </location>
</feature>
<feature type="transmembrane region" description="Helical" evidence="2">
    <location>
        <begin position="88"/>
        <end position="114"/>
    </location>
</feature>
<accession>A0A4R5KJF0</accession>
<dbReference type="Proteomes" id="UP000295511">
    <property type="component" value="Unassembled WGS sequence"/>
</dbReference>
<proteinExistence type="predicted"/>
<name>A0A4R5KJF0_9MICC</name>
<evidence type="ECO:0008006" key="5">
    <source>
        <dbReference type="Google" id="ProtNLM"/>
    </source>
</evidence>
<sequence>MGGSRRLENMNSSVGPSPQHHQQSEAAKSALAVTRTIFRAFLLSVLGSVFVYLLNISYVWLSAILAVIAVVLGIVVLVRTVRFKQSRLVLFGTISGLAVTAIMGLLILTTAFFFREIQTFQDCSRGALTLQAQDSCLVDFQNSVPSELR</sequence>
<dbReference type="AlphaFoldDB" id="A0A4R5KJF0"/>
<evidence type="ECO:0000313" key="3">
    <source>
        <dbReference type="EMBL" id="TDF95262.1"/>
    </source>
</evidence>
<feature type="region of interest" description="Disordered" evidence="1">
    <location>
        <begin position="1"/>
        <end position="21"/>
    </location>
</feature>
<feature type="transmembrane region" description="Helical" evidence="2">
    <location>
        <begin position="37"/>
        <end position="54"/>
    </location>
</feature>
<evidence type="ECO:0000256" key="2">
    <source>
        <dbReference type="SAM" id="Phobius"/>
    </source>
</evidence>
<keyword evidence="4" id="KW-1185">Reference proteome</keyword>
<keyword evidence="2" id="KW-1133">Transmembrane helix</keyword>
<comment type="caution">
    <text evidence="3">The sequence shown here is derived from an EMBL/GenBank/DDBJ whole genome shotgun (WGS) entry which is preliminary data.</text>
</comment>